<dbReference type="EMBL" id="CAJPDR010000044">
    <property type="protein sequence ID" value="CAF9910645.1"/>
    <property type="molecule type" value="Genomic_DNA"/>
</dbReference>
<reference evidence="1" key="1">
    <citation type="submission" date="2021-03" db="EMBL/GenBank/DDBJ databases">
        <authorList>
            <person name="Tagirdzhanova G."/>
        </authorList>
    </citation>
    <scope>NUCLEOTIDE SEQUENCE</scope>
</reference>
<comment type="caution">
    <text evidence="1">The sequence shown here is derived from an EMBL/GenBank/DDBJ whole genome shotgun (WGS) entry which is preliminary data.</text>
</comment>
<evidence type="ECO:0000313" key="2">
    <source>
        <dbReference type="Proteomes" id="UP000664203"/>
    </source>
</evidence>
<sequence length="162" mass="18652">MEKGKMEKRLKFDGATTVIMQSDRNINESKEIWLSQSQIRVLATKDILSIFAKIKWWTIEEEMVVVYYASRYVQYATIVDILAKKCPPRVRNPKQITSKVLRLRKASGQKEFVEGNGAPQSRGWDRKLADQRLLSKTEKERQQELSEFDGETAAIIGEVSEA</sequence>
<proteinExistence type="predicted"/>
<organism evidence="1 2">
    <name type="scientific">Alectoria fallacina</name>
    <dbReference type="NCBI Taxonomy" id="1903189"/>
    <lineage>
        <taxon>Eukaryota</taxon>
        <taxon>Fungi</taxon>
        <taxon>Dikarya</taxon>
        <taxon>Ascomycota</taxon>
        <taxon>Pezizomycotina</taxon>
        <taxon>Lecanoromycetes</taxon>
        <taxon>OSLEUM clade</taxon>
        <taxon>Lecanoromycetidae</taxon>
        <taxon>Lecanorales</taxon>
        <taxon>Lecanorineae</taxon>
        <taxon>Parmeliaceae</taxon>
        <taxon>Alectoria</taxon>
    </lineage>
</organism>
<keyword evidence="2" id="KW-1185">Reference proteome</keyword>
<evidence type="ECO:0000313" key="1">
    <source>
        <dbReference type="EMBL" id="CAF9910645.1"/>
    </source>
</evidence>
<dbReference type="AlphaFoldDB" id="A0A8H3I7V0"/>
<gene>
    <name evidence="1" type="ORF">ALECFALPRED_006782</name>
</gene>
<dbReference type="OrthoDB" id="4243235at2759"/>
<dbReference type="Proteomes" id="UP000664203">
    <property type="component" value="Unassembled WGS sequence"/>
</dbReference>
<accession>A0A8H3I7V0</accession>
<name>A0A8H3I7V0_9LECA</name>
<protein>
    <submittedName>
        <fullName evidence="1">Uncharacterized protein</fullName>
    </submittedName>
</protein>